<keyword evidence="3" id="KW-1185">Reference proteome</keyword>
<dbReference type="Pfam" id="PF12705">
    <property type="entry name" value="PDDEXK_1"/>
    <property type="match status" value="1"/>
</dbReference>
<sequence length="915" mass="105178">MQSFLEEVVAEVSRKYTHFEDLIFILPSKRAGTFTRNSILKHIQKTVFAPEIYSIETFVAHVSEIDYATNTEQLFELYKVYDSLQKGEKDTFFAFSKWGQTLLQDFNEIDRYLIDADQLFSNLSAIQEISIWSPEAKKTQMMEEYLSFWNKLDKLYHHFNKTLLAKGIGHQGLVYRTACQKLSAYLETQKDKIHIFIGFNALNAAESQIIQTILANLKAEIYWDIDTYFLEDPIHDAGFFIRQHQKTWEYIKKNGINGRSHYYKEQKKIEVIGVPKNVSQAKYVGHLLTTLHQTNESLLRNTAVVLGEESLLNPILNAIPSEIPDVNITMGYPLAKTPLASLFTQFLNLYINRDLEGWFYKPLLDFLAHPYLNTLLSDGQTNIAKMLSNRIKNNNWTHISVDRLLKATKNHPSIALLFFEGPATPDTLVQRCLSLILSLRDALSESNDTLAIEYLYRFYTLFNQISELLGQHSFIDDQKSLLSLYKELLVAETLDFQGEPLEGLQIMGMLESRNLDFETVILTSVNEGILPSGKSHNSFIPFDLKKYFGLPTYKEKDAVYTYHFYRLLQRAQNVYLLYNTEPDVLEGGEPSRLIRQLLTDESRQFDITERVAAPKILPNHKTLGKITKDKALMEVIKQHASNGFSPTSLTNYIRNPLDFYKRNLLKIDDVLEVEETVAANTLGTIVHDTLEELYTPFLGTYLTTQGLNIAKSKTSDVVRKYFAESYLEGDISQGKNLIAFEVVGRYVENFIDMEIAQLQKHQIKILALEQKLERTLSIPELDFPVLLKGKLDRIDSFDGTIRIIDYKTGKATASQVEIVDWEQITTEYDYSKAFQLLCYSYMYDNRHPINELHAGIVSFKNLSAGLLPFATKEKKGSRNKNTIIDRQVLTKFGTELKKLILEICNPSVPLEEKEI</sequence>
<dbReference type="Proteomes" id="UP000707206">
    <property type="component" value="Unassembled WGS sequence"/>
</dbReference>
<dbReference type="AlphaFoldDB" id="A0A967AYI1"/>
<dbReference type="InterPro" id="IPR038726">
    <property type="entry name" value="PDDEXK_AddAB-type"/>
</dbReference>
<evidence type="ECO:0000313" key="2">
    <source>
        <dbReference type="EMBL" id="NHF58901.1"/>
    </source>
</evidence>
<evidence type="ECO:0000259" key="1">
    <source>
        <dbReference type="Pfam" id="PF12705"/>
    </source>
</evidence>
<reference evidence="2" key="1">
    <citation type="submission" date="2019-07" db="EMBL/GenBank/DDBJ databases">
        <authorList>
            <person name="De-Chao Zhang Q."/>
        </authorList>
    </citation>
    <scope>NUCLEOTIDE SEQUENCE</scope>
    <source>
        <strain evidence="2">TP-CH-4</strain>
    </source>
</reference>
<dbReference type="InterPro" id="IPR027417">
    <property type="entry name" value="P-loop_NTPase"/>
</dbReference>
<reference evidence="2" key="2">
    <citation type="submission" date="2020-03" db="EMBL/GenBank/DDBJ databases">
        <title>Flavobacteriaceae bacterium strain TP-CH-4, a member of the family Flavobacteriaceae isolated from a deep-sea seamount.</title>
        <authorList>
            <person name="Zhang D.-C."/>
        </authorList>
    </citation>
    <scope>NUCLEOTIDE SEQUENCE</scope>
    <source>
        <strain evidence="2">TP-CH-4</strain>
    </source>
</reference>
<protein>
    <submittedName>
        <fullName evidence="2">PD-(D/E)XK nuclease family protein</fullName>
    </submittedName>
</protein>
<accession>A0A967AYI1</accession>
<dbReference type="RefSeq" id="WP_152573363.1">
    <property type="nucleotide sequence ID" value="NZ_VIKU02000001.1"/>
</dbReference>
<comment type="caution">
    <text evidence="2">The sequence shown here is derived from an EMBL/GenBank/DDBJ whole genome shotgun (WGS) entry which is preliminary data.</text>
</comment>
<dbReference type="SUPFAM" id="SSF52980">
    <property type="entry name" value="Restriction endonuclease-like"/>
    <property type="match status" value="1"/>
</dbReference>
<organism evidence="2 3">
    <name type="scientific">Pelagihabitans pacificus</name>
    <dbReference type="NCBI Taxonomy" id="2696054"/>
    <lineage>
        <taxon>Bacteria</taxon>
        <taxon>Pseudomonadati</taxon>
        <taxon>Bacteroidota</taxon>
        <taxon>Flavobacteriia</taxon>
        <taxon>Flavobacteriales</taxon>
        <taxon>Flavobacteriaceae</taxon>
        <taxon>Pelagihabitans</taxon>
    </lineage>
</organism>
<dbReference type="Gene3D" id="3.90.320.10">
    <property type="match status" value="1"/>
</dbReference>
<dbReference type="EMBL" id="VIKU02000001">
    <property type="protein sequence ID" value="NHF58901.1"/>
    <property type="molecule type" value="Genomic_DNA"/>
</dbReference>
<dbReference type="SUPFAM" id="SSF52540">
    <property type="entry name" value="P-loop containing nucleoside triphosphate hydrolases"/>
    <property type="match status" value="1"/>
</dbReference>
<gene>
    <name evidence="2" type="ORF">FK220_006090</name>
</gene>
<dbReference type="Gene3D" id="3.40.50.300">
    <property type="entry name" value="P-loop containing nucleotide triphosphate hydrolases"/>
    <property type="match status" value="1"/>
</dbReference>
<evidence type="ECO:0000313" key="3">
    <source>
        <dbReference type="Proteomes" id="UP000707206"/>
    </source>
</evidence>
<name>A0A967AYI1_9FLAO</name>
<dbReference type="InterPro" id="IPR011335">
    <property type="entry name" value="Restrct_endonuc-II-like"/>
</dbReference>
<dbReference type="InterPro" id="IPR011604">
    <property type="entry name" value="PDDEXK-like_dom_sf"/>
</dbReference>
<proteinExistence type="predicted"/>
<feature type="domain" description="PD-(D/E)XK endonuclease-like" evidence="1">
    <location>
        <begin position="644"/>
        <end position="912"/>
    </location>
</feature>